<comment type="caution">
    <text evidence="3">The sequence shown here is derived from an EMBL/GenBank/DDBJ whole genome shotgun (WGS) entry which is preliminary data.</text>
</comment>
<feature type="transmembrane region" description="Helical" evidence="2">
    <location>
        <begin position="294"/>
        <end position="317"/>
    </location>
</feature>
<feature type="transmembrane region" description="Helical" evidence="2">
    <location>
        <begin position="74"/>
        <end position="96"/>
    </location>
</feature>
<accession>A0A2P5A217</accession>
<keyword evidence="2" id="KW-0812">Transmembrane</keyword>
<dbReference type="RefSeq" id="XP_018656853.1">
    <property type="nucleotide sequence ID" value="XM_018809960.1"/>
</dbReference>
<dbReference type="EMBL" id="JPDN02000001">
    <property type="protein sequence ID" value="PON30585.1"/>
    <property type="molecule type" value="Genomic_DNA"/>
</dbReference>
<dbReference type="Pfam" id="PF06687">
    <property type="entry name" value="SUR7"/>
    <property type="match status" value="1"/>
</dbReference>
<proteinExistence type="predicted"/>
<dbReference type="InterPro" id="IPR052413">
    <property type="entry name" value="SUR7_domain"/>
</dbReference>
<evidence type="ECO:0000313" key="4">
    <source>
        <dbReference type="Proteomes" id="UP000054821"/>
    </source>
</evidence>
<feature type="transmembrane region" description="Helical" evidence="2">
    <location>
        <begin position="249"/>
        <end position="274"/>
    </location>
</feature>
<reference evidence="3 4" key="1">
    <citation type="journal article" date="2016" name="Genome Announc.">
        <title>Draft Whole-Genome Sequence of Trichoderma gamsii T6085, a Promising Biocontrol Agent of Fusarium Head Blight on Wheat.</title>
        <authorList>
            <person name="Baroncelli R."/>
            <person name="Zapparata A."/>
            <person name="Piaggeschi G."/>
            <person name="Sarrocco S."/>
            <person name="Vannacci G."/>
        </authorList>
    </citation>
    <scope>NUCLEOTIDE SEQUENCE [LARGE SCALE GENOMIC DNA]</scope>
    <source>
        <strain evidence="3 4">T6085</strain>
    </source>
</reference>
<dbReference type="InterPro" id="IPR009571">
    <property type="entry name" value="SUR7/Rim9-like_fungi"/>
</dbReference>
<evidence type="ECO:0000256" key="1">
    <source>
        <dbReference type="SAM" id="MobiDB-lite"/>
    </source>
</evidence>
<dbReference type="AlphaFoldDB" id="A0A2P5A217"/>
<feature type="transmembrane region" description="Helical" evidence="2">
    <location>
        <begin position="216"/>
        <end position="237"/>
    </location>
</feature>
<evidence type="ECO:0008006" key="5">
    <source>
        <dbReference type="Google" id="ProtNLM"/>
    </source>
</evidence>
<organism evidence="3 4">
    <name type="scientific">Trichoderma gamsii</name>
    <dbReference type="NCBI Taxonomy" id="398673"/>
    <lineage>
        <taxon>Eukaryota</taxon>
        <taxon>Fungi</taxon>
        <taxon>Dikarya</taxon>
        <taxon>Ascomycota</taxon>
        <taxon>Pezizomycotina</taxon>
        <taxon>Sordariomycetes</taxon>
        <taxon>Hypocreomycetidae</taxon>
        <taxon>Hypocreales</taxon>
        <taxon>Hypocreaceae</taxon>
        <taxon>Trichoderma</taxon>
    </lineage>
</organism>
<dbReference type="GeneID" id="29990043"/>
<gene>
    <name evidence="3" type="ORF">TGAM01_v200005</name>
</gene>
<dbReference type="PANTHER" id="PTHR28019:SF3">
    <property type="entry name" value="INTEGRAL MEMBRANE PROTEIN (AFU_ORTHOLOGUE AFUA_6G07470)"/>
    <property type="match status" value="1"/>
</dbReference>
<feature type="region of interest" description="Disordered" evidence="1">
    <location>
        <begin position="324"/>
        <end position="380"/>
    </location>
</feature>
<dbReference type="PANTHER" id="PTHR28019">
    <property type="entry name" value="CELL MEMBRANE PROTEIN YLR413W-RELATED"/>
    <property type="match status" value="1"/>
</dbReference>
<keyword evidence="4" id="KW-1185">Reference proteome</keyword>
<protein>
    <recommendedName>
        <fullName evidence="5">SUR7 protein</fullName>
    </recommendedName>
</protein>
<dbReference type="Proteomes" id="UP000054821">
    <property type="component" value="Unassembled WGS sequence"/>
</dbReference>
<name>A0A2P5A217_9HYPO</name>
<keyword evidence="2" id="KW-1133">Transmembrane helix</keyword>
<dbReference type="GO" id="GO:0051285">
    <property type="term" value="C:cell cortex of cell tip"/>
    <property type="evidence" value="ECO:0007669"/>
    <property type="project" value="TreeGrafter"/>
</dbReference>
<dbReference type="GO" id="GO:0031505">
    <property type="term" value="P:fungal-type cell wall organization"/>
    <property type="evidence" value="ECO:0007669"/>
    <property type="project" value="TreeGrafter"/>
</dbReference>
<dbReference type="GO" id="GO:0005886">
    <property type="term" value="C:plasma membrane"/>
    <property type="evidence" value="ECO:0007669"/>
    <property type="project" value="InterPro"/>
</dbReference>
<keyword evidence="2" id="KW-0472">Membrane</keyword>
<evidence type="ECO:0000256" key="2">
    <source>
        <dbReference type="SAM" id="Phobius"/>
    </source>
</evidence>
<evidence type="ECO:0000313" key="3">
    <source>
        <dbReference type="EMBL" id="PON30585.1"/>
    </source>
</evidence>
<sequence length="380" mass="41154">MASITNGAIIITALDSHKHKHKHKHQEAVLVLAAALGSHQAPSPKPKCPQMLPPATFYAVLLEHEQILMGVGRFFCVALPLILTIASLGTLLYAVLAGVAHENVRLLQIDLSELSINPTTIGGDLFKRADFSMKQTKVGNITAEDLGLHKYYDVTLWGSCSSDDNKKFTCSKSQFDWASKQINTTDIQEGGATIKLPKDIKDAVSAFQKLIKWSEIVFIIAIIALAFELLIGIFSNFSRAVSCLTWCESAFTTAIIIIADSLATATVAVIAGVVNGSKHLYGAKVHIDGRFLAIIWISAAFSIGASLFWIFTICCCAPEKRQKKNRDHHSDGEKLIPTGGFGSRGYAPLGEQTGYTSGAPKFNSGSGRSDLAYEPYSHRA</sequence>